<dbReference type="HOGENOM" id="CLU_2800852_0_0_1"/>
<name>A0A0A1UMK0_9HYPO</name>
<dbReference type="Pfam" id="PF00724">
    <property type="entry name" value="Oxidored_FMN"/>
    <property type="match status" value="1"/>
</dbReference>
<keyword evidence="1" id="KW-0285">Flavoprotein</keyword>
<reference evidence="3 4" key="1">
    <citation type="submission" date="2014-02" db="EMBL/GenBank/DDBJ databases">
        <title>The genome sequence of the entomopathogenic fungus Metarhizium robertsii ARSEF 2575.</title>
        <authorList>
            <person name="Giuliano Garisto Donzelli B."/>
            <person name="Roe B.A."/>
            <person name="Macmil S.L."/>
            <person name="Krasnoff S.B."/>
            <person name="Gibson D.M."/>
        </authorList>
    </citation>
    <scope>NUCLEOTIDE SEQUENCE [LARGE SCALE GENOMIC DNA]</scope>
    <source>
        <strain evidence="3 4">ARSEF 2575</strain>
    </source>
</reference>
<dbReference type="Gene3D" id="3.20.20.70">
    <property type="entry name" value="Aldolase class I"/>
    <property type="match status" value="1"/>
</dbReference>
<dbReference type="PANTHER" id="PTHR22893">
    <property type="entry name" value="NADH OXIDOREDUCTASE-RELATED"/>
    <property type="match status" value="1"/>
</dbReference>
<feature type="non-terminal residue" evidence="3">
    <location>
        <position position="77"/>
    </location>
</feature>
<evidence type="ECO:0000313" key="3">
    <source>
        <dbReference type="EMBL" id="EXU95014.1"/>
    </source>
</evidence>
<dbReference type="PANTHER" id="PTHR22893:SF91">
    <property type="entry name" value="NADPH DEHYDROGENASE 2-RELATED"/>
    <property type="match status" value="1"/>
</dbReference>
<gene>
    <name evidence="3" type="ORF">X797_011906</name>
</gene>
<organism evidence="3 4">
    <name type="scientific">Metarhizium robertsii</name>
    <dbReference type="NCBI Taxonomy" id="568076"/>
    <lineage>
        <taxon>Eukaryota</taxon>
        <taxon>Fungi</taxon>
        <taxon>Dikarya</taxon>
        <taxon>Ascomycota</taxon>
        <taxon>Pezizomycotina</taxon>
        <taxon>Sordariomycetes</taxon>
        <taxon>Hypocreomycetidae</taxon>
        <taxon>Hypocreales</taxon>
        <taxon>Clavicipitaceae</taxon>
        <taxon>Metarhizium</taxon>
    </lineage>
</organism>
<dbReference type="SUPFAM" id="SSF51395">
    <property type="entry name" value="FMN-linked oxidoreductases"/>
    <property type="match status" value="1"/>
</dbReference>
<accession>A0A0A1UMK0</accession>
<dbReference type="GO" id="GO:0010181">
    <property type="term" value="F:FMN binding"/>
    <property type="evidence" value="ECO:0007669"/>
    <property type="project" value="InterPro"/>
</dbReference>
<comment type="caution">
    <text evidence="3">The sequence shown here is derived from an EMBL/GenBank/DDBJ whole genome shotgun (WGS) entry which is preliminary data.</text>
</comment>
<sequence>MASSNLFKPLSIGNITLKHRLALAPLSRFRASDEHVPLPIMTDYYKQRGSISETLLVTEGTISLAPGWRLRERPWYL</sequence>
<protein>
    <submittedName>
        <fullName evidence="3">NADH:flavin oxidoreductase/NADH oxidase family protein</fullName>
    </submittedName>
</protein>
<dbReference type="InterPro" id="IPR045247">
    <property type="entry name" value="Oye-like"/>
</dbReference>
<evidence type="ECO:0000259" key="2">
    <source>
        <dbReference type="Pfam" id="PF00724"/>
    </source>
</evidence>
<feature type="domain" description="NADH:flavin oxidoreductase/NADH oxidase N-terminal" evidence="2">
    <location>
        <begin position="5"/>
        <end position="64"/>
    </location>
</feature>
<evidence type="ECO:0000256" key="1">
    <source>
        <dbReference type="ARBA" id="ARBA00022630"/>
    </source>
</evidence>
<dbReference type="InterPro" id="IPR013785">
    <property type="entry name" value="Aldolase_TIM"/>
</dbReference>
<dbReference type="InterPro" id="IPR001155">
    <property type="entry name" value="OxRdtase_FMN_N"/>
</dbReference>
<dbReference type="AlphaFoldDB" id="A0A0A1UMK0"/>
<dbReference type="Proteomes" id="UP000030151">
    <property type="component" value="Unassembled WGS sequence"/>
</dbReference>
<evidence type="ECO:0000313" key="4">
    <source>
        <dbReference type="Proteomes" id="UP000030151"/>
    </source>
</evidence>
<dbReference type="EMBL" id="JELW01000113">
    <property type="protein sequence ID" value="EXU95014.1"/>
    <property type="molecule type" value="Genomic_DNA"/>
</dbReference>
<proteinExistence type="predicted"/>
<dbReference type="GO" id="GO:0003959">
    <property type="term" value="F:NADPH dehydrogenase activity"/>
    <property type="evidence" value="ECO:0007669"/>
    <property type="project" value="TreeGrafter"/>
</dbReference>